<dbReference type="SMART" id="SM00368">
    <property type="entry name" value="LRR_RI"/>
    <property type="match status" value="6"/>
</dbReference>
<sequence length="397" mass="43207">MAGQDSETFSIAGQALKLTSRADMEAQLGGLAERKVVRKIDLSGNTLGAEASAALAEAMRQHACVREHVEEVNFADLYTSRLVEEVVESLQVLLPALLACPRLAVVNLSDNAFGLRTIEALEQYIAHAVGLRELLLANNGMGPFAGERIGRALYALAVRKREAGRPPLEVFVCGRNRLENGSARCLALGLKSHGEGLRTVRLYQNGIRPSGIATLIRHGLRHNRKLEVLDLQDNTLTQGASEVLADALPVWKDTLRELNVNDCLLKAGGCESVLRALGAHKFAVLDTLKLQYNEMEQAALENILLPALEGENLGALQSLELNGNRLEEDSEALQTLQDVFKGELDDLDDLEEPDSDAEESDESEEEALDDFDVEALEKSLGAFQVDELAEKIAGTHL</sequence>
<dbReference type="STRING" id="284811.Q752P8"/>
<dbReference type="KEGG" id="ago:AGOS_AFR525C"/>
<dbReference type="InterPro" id="IPR001611">
    <property type="entry name" value="Leu-rich_rpt"/>
</dbReference>
<dbReference type="GO" id="GO:0031267">
    <property type="term" value="F:small GTPase binding"/>
    <property type="evidence" value="ECO:0000318"/>
    <property type="project" value="GO_Central"/>
</dbReference>
<dbReference type="FunCoup" id="Q752P8">
    <property type="interactions" value="178"/>
</dbReference>
<dbReference type="Gene3D" id="3.80.10.10">
    <property type="entry name" value="Ribonuclease Inhibitor"/>
    <property type="match status" value="1"/>
</dbReference>
<dbReference type="SUPFAM" id="SSF52047">
    <property type="entry name" value="RNI-like"/>
    <property type="match status" value="1"/>
</dbReference>
<dbReference type="GO" id="GO:0005634">
    <property type="term" value="C:nucleus"/>
    <property type="evidence" value="ECO:0000318"/>
    <property type="project" value="GO_Central"/>
</dbReference>
<evidence type="ECO:0000256" key="3">
    <source>
        <dbReference type="ARBA" id="ARBA00022737"/>
    </source>
</evidence>
<dbReference type="Proteomes" id="UP000000591">
    <property type="component" value="Chromosome VI"/>
</dbReference>
<dbReference type="InParanoid" id="Q752P8"/>
<dbReference type="GeneID" id="4622351"/>
<dbReference type="OrthoDB" id="184583at2759"/>
<dbReference type="eggNOG" id="KOG1909">
    <property type="taxonomic scope" value="Eukaryota"/>
</dbReference>
<accession>Q752P8</accession>
<dbReference type="GO" id="GO:0048471">
    <property type="term" value="C:perinuclear region of cytoplasm"/>
    <property type="evidence" value="ECO:0000318"/>
    <property type="project" value="GO_Central"/>
</dbReference>
<dbReference type="PANTHER" id="PTHR24113">
    <property type="entry name" value="RAN GTPASE-ACTIVATING PROTEIN 1"/>
    <property type="match status" value="1"/>
</dbReference>
<organism evidence="5 6">
    <name type="scientific">Eremothecium gossypii (strain ATCC 10895 / CBS 109.51 / FGSC 9923 / NRRL Y-1056)</name>
    <name type="common">Yeast</name>
    <name type="synonym">Ashbya gossypii</name>
    <dbReference type="NCBI Taxonomy" id="284811"/>
    <lineage>
        <taxon>Eukaryota</taxon>
        <taxon>Fungi</taxon>
        <taxon>Dikarya</taxon>
        <taxon>Ascomycota</taxon>
        <taxon>Saccharomycotina</taxon>
        <taxon>Saccharomycetes</taxon>
        <taxon>Saccharomycetales</taxon>
        <taxon>Saccharomycetaceae</taxon>
        <taxon>Eremothecium</taxon>
    </lineage>
</organism>
<evidence type="ECO:0000313" key="6">
    <source>
        <dbReference type="Proteomes" id="UP000000591"/>
    </source>
</evidence>
<proteinExistence type="predicted"/>
<keyword evidence="3" id="KW-0677">Repeat</keyword>
<keyword evidence="2" id="KW-0433">Leucine-rich repeat</keyword>
<evidence type="ECO:0000256" key="4">
    <source>
        <dbReference type="SAM" id="MobiDB-lite"/>
    </source>
</evidence>
<dbReference type="OMA" id="NGSMEAW"/>
<dbReference type="GO" id="GO:0005096">
    <property type="term" value="F:GTPase activator activity"/>
    <property type="evidence" value="ECO:0000318"/>
    <property type="project" value="GO_Central"/>
</dbReference>
<evidence type="ECO:0000256" key="1">
    <source>
        <dbReference type="ARBA" id="ARBA00022468"/>
    </source>
</evidence>
<reference evidence="5 6" key="1">
    <citation type="journal article" date="2004" name="Science">
        <title>The Ashbya gossypii genome as a tool for mapping the ancient Saccharomyces cerevisiae genome.</title>
        <authorList>
            <person name="Dietrich F.S."/>
            <person name="Voegeli S."/>
            <person name="Brachat S."/>
            <person name="Lerch A."/>
            <person name="Gates K."/>
            <person name="Steiner S."/>
            <person name="Mohr C."/>
            <person name="Pohlmann R."/>
            <person name="Luedi P."/>
            <person name="Choi S."/>
            <person name="Wing R.A."/>
            <person name="Flavier A."/>
            <person name="Gaffney T.D."/>
            <person name="Philippsen P."/>
        </authorList>
    </citation>
    <scope>NUCLEOTIDE SEQUENCE [LARGE SCALE GENOMIC DNA]</scope>
    <source>
        <strain evidence="6">ATCC 10895 / CBS 109.51 / FGSC 9923 / NRRL Y-1056</strain>
    </source>
</reference>
<dbReference type="GO" id="GO:0005829">
    <property type="term" value="C:cytosol"/>
    <property type="evidence" value="ECO:0000318"/>
    <property type="project" value="GO_Central"/>
</dbReference>
<dbReference type="AlphaFoldDB" id="Q752P8"/>
<evidence type="ECO:0000256" key="2">
    <source>
        <dbReference type="ARBA" id="ARBA00022614"/>
    </source>
</evidence>
<keyword evidence="1" id="KW-0343">GTPase activation</keyword>
<name>Q752P8_EREGS</name>
<feature type="region of interest" description="Disordered" evidence="4">
    <location>
        <begin position="347"/>
        <end position="368"/>
    </location>
</feature>
<dbReference type="InterPro" id="IPR027038">
    <property type="entry name" value="RanGap"/>
</dbReference>
<dbReference type="HOGENOM" id="CLU_028747_3_0_1"/>
<dbReference type="EMBL" id="AE016819">
    <property type="protein sequence ID" value="AAS53896.1"/>
    <property type="molecule type" value="Genomic_DNA"/>
</dbReference>
<dbReference type="Pfam" id="PF13516">
    <property type="entry name" value="LRR_6"/>
    <property type="match status" value="1"/>
</dbReference>
<gene>
    <name evidence="5" type="ORF">AGOS_AFR525C</name>
</gene>
<dbReference type="RefSeq" id="NP_986072.1">
    <property type="nucleotide sequence ID" value="NM_212208.2"/>
</dbReference>
<evidence type="ECO:0000313" key="5">
    <source>
        <dbReference type="EMBL" id="AAS53896.1"/>
    </source>
</evidence>
<reference evidence="6" key="2">
    <citation type="journal article" date="2013" name="G3 (Bethesda)">
        <title>Genomes of Ashbya fungi isolated from insects reveal four mating-type loci, numerous translocations, lack of transposons, and distinct gene duplications.</title>
        <authorList>
            <person name="Dietrich F.S."/>
            <person name="Voegeli S."/>
            <person name="Kuo S."/>
            <person name="Philippsen P."/>
        </authorList>
    </citation>
    <scope>GENOME REANNOTATION</scope>
    <source>
        <strain evidence="6">ATCC 10895 / CBS 109.51 / FGSC 9923 / NRRL Y-1056</strain>
    </source>
</reference>
<keyword evidence="6" id="KW-1185">Reference proteome</keyword>
<dbReference type="PANTHER" id="PTHR24113:SF12">
    <property type="entry name" value="RAN GTPASE-ACTIVATING PROTEIN 1"/>
    <property type="match status" value="1"/>
</dbReference>
<dbReference type="InterPro" id="IPR032675">
    <property type="entry name" value="LRR_dom_sf"/>
</dbReference>
<protein>
    <submittedName>
        <fullName evidence="5">AFR525Cp</fullName>
    </submittedName>
</protein>
<dbReference type="GO" id="GO:0051168">
    <property type="term" value="P:nuclear export"/>
    <property type="evidence" value="ECO:0000318"/>
    <property type="project" value="GO_Central"/>
</dbReference>